<comment type="caution">
    <text evidence="1">The sequence shown here is derived from an EMBL/GenBank/DDBJ whole genome shotgun (WGS) entry which is preliminary data.</text>
</comment>
<dbReference type="RefSeq" id="WP_076164952.1">
    <property type="nucleotide sequence ID" value="NZ_JBEZVB010000052.1"/>
</dbReference>
<organism evidence="1 2">
    <name type="scientific">Amycolatopsis coloradensis</name>
    <dbReference type="NCBI Taxonomy" id="76021"/>
    <lineage>
        <taxon>Bacteria</taxon>
        <taxon>Bacillati</taxon>
        <taxon>Actinomycetota</taxon>
        <taxon>Actinomycetes</taxon>
        <taxon>Pseudonocardiales</taxon>
        <taxon>Pseudonocardiaceae</taxon>
        <taxon>Amycolatopsis</taxon>
    </lineage>
</organism>
<protein>
    <recommendedName>
        <fullName evidence="3">N-acetyltransferase domain-containing protein</fullName>
    </recommendedName>
</protein>
<evidence type="ECO:0008006" key="3">
    <source>
        <dbReference type="Google" id="ProtNLM"/>
    </source>
</evidence>
<dbReference type="EMBL" id="MQUQ01000017">
    <property type="protein sequence ID" value="OLZ46550.1"/>
    <property type="molecule type" value="Genomic_DNA"/>
</dbReference>
<dbReference type="AlphaFoldDB" id="A0A1R0KKB7"/>
<keyword evidence="2" id="KW-1185">Reference proteome</keyword>
<evidence type="ECO:0000313" key="2">
    <source>
        <dbReference type="Proteomes" id="UP000187486"/>
    </source>
</evidence>
<name>A0A1R0KKB7_9PSEU</name>
<reference evidence="1 2" key="1">
    <citation type="submission" date="2016-01" db="EMBL/GenBank/DDBJ databases">
        <title>Amycolatopsis coloradensis genome sequencing and assembly.</title>
        <authorList>
            <person name="Mayilraj S."/>
        </authorList>
    </citation>
    <scope>NUCLEOTIDE SEQUENCE [LARGE SCALE GENOMIC DNA]</scope>
    <source>
        <strain evidence="1 2">DSM 44225</strain>
    </source>
</reference>
<sequence>MAGIGSIQLRLGHTTFGEVELSLCSIDRRAILVHVDIEEKHRRRGAGSVLVAAAAARGPRYQ</sequence>
<evidence type="ECO:0000313" key="1">
    <source>
        <dbReference type="EMBL" id="OLZ46550.1"/>
    </source>
</evidence>
<dbReference type="Proteomes" id="UP000187486">
    <property type="component" value="Unassembled WGS sequence"/>
</dbReference>
<gene>
    <name evidence="1" type="ORF">BS329_30460</name>
</gene>
<proteinExistence type="predicted"/>
<dbReference type="STRING" id="76021.BS329_30460"/>
<accession>A0A1R0KKB7</accession>